<keyword evidence="2" id="KW-1185">Reference proteome</keyword>
<sequence length="115" mass="12318">MPNHPSSVAPAIVMIGILVGVLLIALITIITHACLRRKSQPLSSGSRAPRSPTTPTYSLCSEKTPSDSQVSFTLAPNRPVFVDVESEGGTQVGLQLILTPPTPAKQQRYKRGEEI</sequence>
<name>A0ACB8SWI4_9AGAM</name>
<evidence type="ECO:0000313" key="1">
    <source>
        <dbReference type="EMBL" id="KAI0060844.1"/>
    </source>
</evidence>
<gene>
    <name evidence="1" type="ORF">BV25DRAFT_1917399</name>
</gene>
<protein>
    <submittedName>
        <fullName evidence="1">Uncharacterized protein</fullName>
    </submittedName>
</protein>
<organism evidence="1 2">
    <name type="scientific">Artomyces pyxidatus</name>
    <dbReference type="NCBI Taxonomy" id="48021"/>
    <lineage>
        <taxon>Eukaryota</taxon>
        <taxon>Fungi</taxon>
        <taxon>Dikarya</taxon>
        <taxon>Basidiomycota</taxon>
        <taxon>Agaricomycotina</taxon>
        <taxon>Agaricomycetes</taxon>
        <taxon>Russulales</taxon>
        <taxon>Auriscalpiaceae</taxon>
        <taxon>Artomyces</taxon>
    </lineage>
</organism>
<dbReference type="Proteomes" id="UP000814140">
    <property type="component" value="Unassembled WGS sequence"/>
</dbReference>
<accession>A0ACB8SWI4</accession>
<evidence type="ECO:0000313" key="2">
    <source>
        <dbReference type="Proteomes" id="UP000814140"/>
    </source>
</evidence>
<dbReference type="EMBL" id="MU277216">
    <property type="protein sequence ID" value="KAI0060844.1"/>
    <property type="molecule type" value="Genomic_DNA"/>
</dbReference>
<reference evidence="1" key="1">
    <citation type="submission" date="2021-03" db="EMBL/GenBank/DDBJ databases">
        <authorList>
            <consortium name="DOE Joint Genome Institute"/>
            <person name="Ahrendt S."/>
            <person name="Looney B.P."/>
            <person name="Miyauchi S."/>
            <person name="Morin E."/>
            <person name="Drula E."/>
            <person name="Courty P.E."/>
            <person name="Chicoki N."/>
            <person name="Fauchery L."/>
            <person name="Kohler A."/>
            <person name="Kuo A."/>
            <person name="Labutti K."/>
            <person name="Pangilinan J."/>
            <person name="Lipzen A."/>
            <person name="Riley R."/>
            <person name="Andreopoulos W."/>
            <person name="He G."/>
            <person name="Johnson J."/>
            <person name="Barry K.W."/>
            <person name="Grigoriev I.V."/>
            <person name="Nagy L."/>
            <person name="Hibbett D."/>
            <person name="Henrissat B."/>
            <person name="Matheny P.B."/>
            <person name="Labbe J."/>
            <person name="Martin F."/>
        </authorList>
    </citation>
    <scope>NUCLEOTIDE SEQUENCE</scope>
    <source>
        <strain evidence="1">HHB10654</strain>
    </source>
</reference>
<proteinExistence type="predicted"/>
<comment type="caution">
    <text evidence="1">The sequence shown here is derived from an EMBL/GenBank/DDBJ whole genome shotgun (WGS) entry which is preliminary data.</text>
</comment>
<reference evidence="1" key="2">
    <citation type="journal article" date="2022" name="New Phytol.">
        <title>Evolutionary transition to the ectomycorrhizal habit in the genomes of a hyperdiverse lineage of mushroom-forming fungi.</title>
        <authorList>
            <person name="Looney B."/>
            <person name="Miyauchi S."/>
            <person name="Morin E."/>
            <person name="Drula E."/>
            <person name="Courty P.E."/>
            <person name="Kohler A."/>
            <person name="Kuo A."/>
            <person name="LaButti K."/>
            <person name="Pangilinan J."/>
            <person name="Lipzen A."/>
            <person name="Riley R."/>
            <person name="Andreopoulos W."/>
            <person name="He G."/>
            <person name="Johnson J."/>
            <person name="Nolan M."/>
            <person name="Tritt A."/>
            <person name="Barry K.W."/>
            <person name="Grigoriev I.V."/>
            <person name="Nagy L.G."/>
            <person name="Hibbett D."/>
            <person name="Henrissat B."/>
            <person name="Matheny P.B."/>
            <person name="Labbe J."/>
            <person name="Martin F.M."/>
        </authorList>
    </citation>
    <scope>NUCLEOTIDE SEQUENCE</scope>
    <source>
        <strain evidence="1">HHB10654</strain>
    </source>
</reference>